<dbReference type="SUPFAM" id="SSF51556">
    <property type="entry name" value="Metallo-dependent hydrolases"/>
    <property type="match status" value="1"/>
</dbReference>
<protein>
    <submittedName>
        <fullName evidence="7">Amidohydrolase family protein</fullName>
    </submittedName>
</protein>
<evidence type="ECO:0000256" key="2">
    <source>
        <dbReference type="ARBA" id="ARBA00002368"/>
    </source>
</evidence>
<dbReference type="GO" id="GO:0004038">
    <property type="term" value="F:allantoinase activity"/>
    <property type="evidence" value="ECO:0007669"/>
    <property type="project" value="TreeGrafter"/>
</dbReference>
<dbReference type="PANTHER" id="PTHR43668:SF2">
    <property type="entry name" value="ALLANTOINASE"/>
    <property type="match status" value="1"/>
</dbReference>
<evidence type="ECO:0000256" key="3">
    <source>
        <dbReference type="ARBA" id="ARBA00010286"/>
    </source>
</evidence>
<dbReference type="PATRIC" id="fig|157687.3.peg.2138"/>
<dbReference type="GO" id="GO:0005737">
    <property type="term" value="C:cytoplasm"/>
    <property type="evidence" value="ECO:0007669"/>
    <property type="project" value="TreeGrafter"/>
</dbReference>
<dbReference type="PANTHER" id="PTHR43668">
    <property type="entry name" value="ALLANTOINASE"/>
    <property type="match status" value="1"/>
</dbReference>
<evidence type="ECO:0000256" key="5">
    <source>
        <dbReference type="ARBA" id="ARBA00022801"/>
    </source>
</evidence>
<comment type="cofactor">
    <cofactor evidence="1">
        <name>Zn(2+)</name>
        <dbReference type="ChEBI" id="CHEBI:29105"/>
    </cofactor>
</comment>
<dbReference type="InterPro" id="IPR032466">
    <property type="entry name" value="Metal_Hydrolase"/>
</dbReference>
<evidence type="ECO:0000313" key="8">
    <source>
        <dbReference type="Proteomes" id="UP000070483"/>
    </source>
</evidence>
<dbReference type="InterPro" id="IPR006680">
    <property type="entry name" value="Amidohydro-rel"/>
</dbReference>
<sequence length="429" mass="48600">MNLGVKMTKNKIIILKNGTDVLGNKIEILINGEIIEEISENIDESKFKNNENVRIIDVEDKLVMPGIIDVHTHMREPGITYKEDFTTGSRACAKAGITTFYDMPNTIPTTTTLENLLEKKKLAGEKSIVNFGFHFGGSKNDNVEEIKKVLKNGDANTVKIFMNVTTGEMLIEDDEVLKKVFGNSKLVLVHAENEMIDKAIELNKNYGRGLYVCHIPSAEELKKVINAKKNNELNTKEHPVYAEVTPHHLFLNTEIRESTERNKMLLRMKPELREKSDNEFLWKAINRGEVDTIGTDHAPHLISEKLEKITFGMPGVETSLALMINASNERKISLEAIQKLMCENPAKIMKIEKRGKLQEGFFADIIVVDTQKEWIVGVDDTIESKCGWTPYENWKLKGKNTMTIVNGKIVYENGKINDSHNGKEINFLK</sequence>
<dbReference type="Pfam" id="PF01979">
    <property type="entry name" value="Amidohydro_1"/>
    <property type="match status" value="1"/>
</dbReference>
<dbReference type="GO" id="GO:0046872">
    <property type="term" value="F:metal ion binding"/>
    <property type="evidence" value="ECO:0007669"/>
    <property type="project" value="UniProtKB-KW"/>
</dbReference>
<dbReference type="EMBL" id="LSDD01000162">
    <property type="protein sequence ID" value="KXB59907.1"/>
    <property type="molecule type" value="Genomic_DNA"/>
</dbReference>
<keyword evidence="4" id="KW-0479">Metal-binding</keyword>
<dbReference type="SUPFAM" id="SSF51338">
    <property type="entry name" value="Composite domain of metallo-dependent hydrolases"/>
    <property type="match status" value="1"/>
</dbReference>
<dbReference type="AlphaFoldDB" id="A0A133ZWU2"/>
<dbReference type="Gene3D" id="2.30.40.10">
    <property type="entry name" value="Urease, subunit C, domain 1"/>
    <property type="match status" value="1"/>
</dbReference>
<dbReference type="PROSITE" id="PS00483">
    <property type="entry name" value="DIHYDROOROTASE_2"/>
    <property type="match status" value="1"/>
</dbReference>
<comment type="caution">
    <text evidence="7">The sequence shown here is derived from an EMBL/GenBank/DDBJ whole genome shotgun (WGS) entry which is preliminary data.</text>
</comment>
<organism evidence="7 8">
    <name type="scientific">Leptotrichia wadei</name>
    <dbReference type="NCBI Taxonomy" id="157687"/>
    <lineage>
        <taxon>Bacteria</taxon>
        <taxon>Fusobacteriati</taxon>
        <taxon>Fusobacteriota</taxon>
        <taxon>Fusobacteriia</taxon>
        <taxon>Fusobacteriales</taxon>
        <taxon>Leptotrichiaceae</taxon>
        <taxon>Leptotrichia</taxon>
    </lineage>
</organism>
<keyword evidence="8" id="KW-1185">Reference proteome</keyword>
<dbReference type="InterPro" id="IPR011059">
    <property type="entry name" value="Metal-dep_hydrolase_composite"/>
</dbReference>
<keyword evidence="5 7" id="KW-0378">Hydrolase</keyword>
<dbReference type="InterPro" id="IPR050138">
    <property type="entry name" value="DHOase/Allantoinase_Hydrolase"/>
</dbReference>
<accession>A0A133ZWU2</accession>
<dbReference type="STRING" id="157687.HMPREF3180_02136"/>
<gene>
    <name evidence="7" type="ORF">HMPREF3180_02136</name>
</gene>
<comment type="similarity">
    <text evidence="3">Belongs to the metallo-dependent hydrolases superfamily. DHOase family. Class I DHOase subfamily.</text>
</comment>
<evidence type="ECO:0000313" key="7">
    <source>
        <dbReference type="EMBL" id="KXB59907.1"/>
    </source>
</evidence>
<reference evidence="8" key="1">
    <citation type="submission" date="2016-01" db="EMBL/GenBank/DDBJ databases">
        <authorList>
            <person name="Mitreva M."/>
            <person name="Pepin K.H."/>
            <person name="Mihindukulasuriya K.A."/>
            <person name="Fulton R."/>
            <person name="Fronick C."/>
            <person name="O'Laughlin M."/>
            <person name="Miner T."/>
            <person name="Herter B."/>
            <person name="Rosa B.A."/>
            <person name="Cordes M."/>
            <person name="Tomlinson C."/>
            <person name="Wollam A."/>
            <person name="Palsikar V.B."/>
            <person name="Mardis E.R."/>
            <person name="Wilson R.K."/>
        </authorList>
    </citation>
    <scope>NUCLEOTIDE SEQUENCE [LARGE SCALE GENOMIC DNA]</scope>
    <source>
        <strain evidence="8">KA00185</strain>
    </source>
</reference>
<name>A0A133ZWU2_9FUSO</name>
<comment type="function">
    <text evidence="2">Catalyzes the reversible cyclization of carbamoyl aspartate to dihydroorotate.</text>
</comment>
<feature type="domain" description="Amidohydrolase-related" evidence="6">
    <location>
        <begin position="62"/>
        <end position="410"/>
    </location>
</feature>
<proteinExistence type="inferred from homology"/>
<dbReference type="Proteomes" id="UP000070483">
    <property type="component" value="Unassembled WGS sequence"/>
</dbReference>
<evidence type="ECO:0000259" key="6">
    <source>
        <dbReference type="Pfam" id="PF01979"/>
    </source>
</evidence>
<dbReference type="InterPro" id="IPR002195">
    <property type="entry name" value="Dihydroorotase_CS"/>
</dbReference>
<evidence type="ECO:0000256" key="1">
    <source>
        <dbReference type="ARBA" id="ARBA00001947"/>
    </source>
</evidence>
<dbReference type="Gene3D" id="3.20.20.140">
    <property type="entry name" value="Metal-dependent hydrolases"/>
    <property type="match status" value="2"/>
</dbReference>
<evidence type="ECO:0000256" key="4">
    <source>
        <dbReference type="ARBA" id="ARBA00022723"/>
    </source>
</evidence>
<dbReference type="GO" id="GO:0006145">
    <property type="term" value="P:purine nucleobase catabolic process"/>
    <property type="evidence" value="ECO:0007669"/>
    <property type="project" value="TreeGrafter"/>
</dbReference>